<feature type="compositionally biased region" description="Polar residues" evidence="1">
    <location>
        <begin position="506"/>
        <end position="518"/>
    </location>
</feature>
<feature type="domain" description="DUF1985" evidence="2">
    <location>
        <begin position="240"/>
        <end position="287"/>
    </location>
</feature>
<comment type="caution">
    <text evidence="3">The sequence shown here is derived from an EMBL/GenBank/DDBJ whole genome shotgun (WGS) entry which is preliminary data.</text>
</comment>
<sequence>MFQRRRPIFQRVSNILKVSILRRPIIPRLKLPIKQRRSAKRVKLLQQYNYKFLQESQFSPLRTSVISYRRKRNSISRLGIKHIFSLLFLSRCIGRSSDEHIVDTITHNWMEMEPLHCVHGISSSSRDIWQSFDYLSEDDSIDLKAERFIKKFYDEMRLQEREFSYPSSPDLRLPPRLFATDRFPTRRHNIYSSPDLLPFIRNVLRDTPEFETIRRSCFGKLFDLPARQCPVSCKLIHAFLTRQLVCLPKNTLWSAFGGFPFRYGLEEFGTVTGLPCGSYPERYNPKTGKAIVAGKDRLVVTPIIPIESEPQSGWGLFPDDAKDDNVLYLEKLIAGQHSFNKHMWHGGVTSEPIIKKPKIHVKKKAATIKQSLKTRQPSAKKQRRISSYFTRSTTQSFTNVQLTEMVIQLSTQVKQLKREMKRRKKRSHARLSSFNKLLSRRKQSNTPPHTPEPSHNQDDAPMETDDLPQTTSPIISQYEAQLHRDSADDHLASSPVTDHCIHTESVHVSPNHNNTCVHTSPDHNDDSRQVSPVFNQTPQPSQVITHPNDDTDDYDEPPRTPVSVQPPWDELNSLRNKSTLVLDVKSHSPLLNVAAAAIALGTLAWLYAKYTSI</sequence>
<evidence type="ECO:0000313" key="4">
    <source>
        <dbReference type="Proteomes" id="UP000824890"/>
    </source>
</evidence>
<feature type="compositionally biased region" description="Basic residues" evidence="1">
    <location>
        <begin position="420"/>
        <end position="429"/>
    </location>
</feature>
<organism evidence="3 4">
    <name type="scientific">Brassica napus</name>
    <name type="common">Rape</name>
    <dbReference type="NCBI Taxonomy" id="3708"/>
    <lineage>
        <taxon>Eukaryota</taxon>
        <taxon>Viridiplantae</taxon>
        <taxon>Streptophyta</taxon>
        <taxon>Embryophyta</taxon>
        <taxon>Tracheophyta</taxon>
        <taxon>Spermatophyta</taxon>
        <taxon>Magnoliopsida</taxon>
        <taxon>eudicotyledons</taxon>
        <taxon>Gunneridae</taxon>
        <taxon>Pentapetalae</taxon>
        <taxon>rosids</taxon>
        <taxon>malvids</taxon>
        <taxon>Brassicales</taxon>
        <taxon>Brassicaceae</taxon>
        <taxon>Brassiceae</taxon>
        <taxon>Brassica</taxon>
    </lineage>
</organism>
<evidence type="ECO:0000256" key="1">
    <source>
        <dbReference type="SAM" id="MobiDB-lite"/>
    </source>
</evidence>
<proteinExistence type="predicted"/>
<evidence type="ECO:0000259" key="2">
    <source>
        <dbReference type="Pfam" id="PF09331"/>
    </source>
</evidence>
<protein>
    <recommendedName>
        <fullName evidence="2">DUF1985 domain-containing protein</fullName>
    </recommendedName>
</protein>
<dbReference type="Pfam" id="PF09331">
    <property type="entry name" value="DUF1985"/>
    <property type="match status" value="1"/>
</dbReference>
<name>A0ABQ7Z4J8_BRANA</name>
<feature type="region of interest" description="Disordered" evidence="1">
    <location>
        <begin position="505"/>
        <end position="567"/>
    </location>
</feature>
<dbReference type="PANTHER" id="PTHR48449:SF1">
    <property type="entry name" value="DUF1985 DOMAIN-CONTAINING PROTEIN"/>
    <property type="match status" value="1"/>
</dbReference>
<accession>A0ABQ7Z4J8</accession>
<gene>
    <name evidence="3" type="ORF">HID58_072411</name>
</gene>
<dbReference type="EMBL" id="JAGKQM010000016">
    <property type="protein sequence ID" value="KAH0875049.1"/>
    <property type="molecule type" value="Genomic_DNA"/>
</dbReference>
<evidence type="ECO:0000313" key="3">
    <source>
        <dbReference type="EMBL" id="KAH0875049.1"/>
    </source>
</evidence>
<dbReference type="InterPro" id="IPR008480">
    <property type="entry name" value="DUF761_pln"/>
</dbReference>
<feature type="compositionally biased region" description="Polar residues" evidence="1">
    <location>
        <begin position="529"/>
        <end position="545"/>
    </location>
</feature>
<feature type="region of interest" description="Disordered" evidence="1">
    <location>
        <begin position="420"/>
        <end position="470"/>
    </location>
</feature>
<reference evidence="3 4" key="1">
    <citation type="submission" date="2021-05" db="EMBL/GenBank/DDBJ databases">
        <title>Genome Assembly of Synthetic Allotetraploid Brassica napus Reveals Homoeologous Exchanges between Subgenomes.</title>
        <authorList>
            <person name="Davis J.T."/>
        </authorList>
    </citation>
    <scope>NUCLEOTIDE SEQUENCE [LARGE SCALE GENOMIC DNA]</scope>
    <source>
        <strain evidence="4">cv. Da-Ae</strain>
        <tissue evidence="3">Seedling</tissue>
    </source>
</reference>
<dbReference type="Pfam" id="PF05553">
    <property type="entry name" value="DUF761"/>
    <property type="match status" value="1"/>
</dbReference>
<dbReference type="PANTHER" id="PTHR48449">
    <property type="entry name" value="DUF1985 DOMAIN-CONTAINING PROTEIN"/>
    <property type="match status" value="1"/>
</dbReference>
<keyword evidence="4" id="KW-1185">Reference proteome</keyword>
<dbReference type="Proteomes" id="UP000824890">
    <property type="component" value="Unassembled WGS sequence"/>
</dbReference>
<dbReference type="InterPro" id="IPR015410">
    <property type="entry name" value="DUF1985"/>
</dbReference>